<dbReference type="InterPro" id="IPR001245">
    <property type="entry name" value="Ser-Thr/Tyr_kinase_cat_dom"/>
</dbReference>
<dbReference type="InterPro" id="IPR013210">
    <property type="entry name" value="LRR_N_plant-typ"/>
</dbReference>
<evidence type="ECO:0000256" key="3">
    <source>
        <dbReference type="ARBA" id="ARBA00022692"/>
    </source>
</evidence>
<protein>
    <submittedName>
        <fullName evidence="11">Leucine-rich repeat receptor-like protein kinase</fullName>
    </submittedName>
</protein>
<keyword evidence="12" id="KW-1185">Reference proteome</keyword>
<dbReference type="Proteomes" id="UP001412067">
    <property type="component" value="Unassembled WGS sequence"/>
</dbReference>
<feature type="domain" description="Protein kinase" evidence="10">
    <location>
        <begin position="666"/>
        <end position="935"/>
    </location>
</feature>
<gene>
    <name evidence="11" type="ORF">KSP40_PGU003371</name>
</gene>
<dbReference type="PROSITE" id="PS50011">
    <property type="entry name" value="PROTEIN_KINASE_DOM"/>
    <property type="match status" value="1"/>
</dbReference>
<keyword evidence="2" id="KW-0433">Leucine-rich repeat</keyword>
<dbReference type="Gene3D" id="3.80.10.10">
    <property type="entry name" value="Ribonuclease Inhibitor"/>
    <property type="match status" value="2"/>
</dbReference>
<evidence type="ECO:0000256" key="9">
    <source>
        <dbReference type="SAM" id="SignalP"/>
    </source>
</evidence>
<evidence type="ECO:0000313" key="12">
    <source>
        <dbReference type="Proteomes" id="UP001412067"/>
    </source>
</evidence>
<comment type="caution">
    <text evidence="11">The sequence shown here is derived from an EMBL/GenBank/DDBJ whole genome shotgun (WGS) entry which is preliminary data.</text>
</comment>
<dbReference type="InterPro" id="IPR011009">
    <property type="entry name" value="Kinase-like_dom_sf"/>
</dbReference>
<dbReference type="Gene3D" id="1.10.510.10">
    <property type="entry name" value="Transferase(Phosphotransferase) domain 1"/>
    <property type="match status" value="1"/>
</dbReference>
<evidence type="ECO:0000256" key="2">
    <source>
        <dbReference type="ARBA" id="ARBA00022614"/>
    </source>
</evidence>
<feature type="region of interest" description="Disordered" evidence="7">
    <location>
        <begin position="560"/>
        <end position="587"/>
    </location>
</feature>
<dbReference type="PANTHER" id="PTHR48010">
    <property type="entry name" value="OS05G0588300 PROTEIN"/>
    <property type="match status" value="1"/>
</dbReference>
<dbReference type="SUPFAM" id="SSF56112">
    <property type="entry name" value="Protein kinase-like (PK-like)"/>
    <property type="match status" value="1"/>
</dbReference>
<sequence>MTMASAIISLLLLIYVSPSSPARAPVLNDQLLGLILFKAGIRDSGGGALRSWSPDDTSPCSWSHVTCINSTSVSSLSLSSLSLSSSSFPRGLQLIPSLTFLSLSFNNFSGSLPSPFPSLPLLSYLSLSSNSLSGSIPDILPCFSLRFLSLSSNFLSGPIPPSLTRCSLLLHLNLSSNRLTGDFSSILSFLPLLRVLDLSFNSLSGPLPASLTSLHRLKILNLSGNQLSGHLPLSLAGLSDILSLDLSRNQFFGAFPQWLPFLTALLHLDFSGNRLDGDIPDNLSALRDLSFMDLSFNSLSGNIPTSFANCSNLAELRLAGNWLTGSIPPAIFDMGLRVLDLAGNKLTGSMPSASLKLAGVLQWLDLAGNRLVGEILPHTALFTNLQYLNLSWNQLHSNLPPVIGQFKNLSVLDLRSSSIYGQFPGDICNSGSITVLQLDGNSLSGPIPGEIQNCSNLHLLSLSHNNLKGTIPATMAELKKLEILKLEFNSLSGKIPPQLGSLTNLVALNISNNHLVGRLPTAGVFPSLDQSALAGNMGLCSPLVAEPCIMDDIPKPLVLDPDTINQGNQNRAGNNRDRLTPSTGAGSQSRHRRLLSLSAIIAIAAALFILFGIVVITLLNLCSRRRLENALESFRSTTSRSTTAGKIVTFGPKPPDACVIASNAFLSKTMEIGRGAFGIVYRTAEPAVIRKLLPNSALQNHDDFDREVRALANARHPNLLTIKGYYFTSQVQLLITDFAEGGSLYSRLHGSGFAPLSWPQRFNIALSAARGLAHLHRGLRPQLIHCNVKSSNVLLDAEGEAKVADFGLTRLLRPQANRPAAVAARGASVGYAAPELTYGSLRGSEKCDVYGFGVLLLEIVTGRKGAEVVEDEVVMLVDEVRAAIERGEAAEWVDVKMCGLAEEAVPVLKLGLVCASQIPSSRPTMTEVVQILEVIKAPVVERMAAFS</sequence>
<evidence type="ECO:0000256" key="1">
    <source>
        <dbReference type="ARBA" id="ARBA00004370"/>
    </source>
</evidence>
<dbReference type="SUPFAM" id="SSF52058">
    <property type="entry name" value="L domain-like"/>
    <property type="match status" value="1"/>
</dbReference>
<dbReference type="SUPFAM" id="SSF52047">
    <property type="entry name" value="RNI-like"/>
    <property type="match status" value="1"/>
</dbReference>
<evidence type="ECO:0000256" key="7">
    <source>
        <dbReference type="SAM" id="MobiDB-lite"/>
    </source>
</evidence>
<dbReference type="SMART" id="SM00369">
    <property type="entry name" value="LRR_TYP"/>
    <property type="match status" value="8"/>
</dbReference>
<dbReference type="PANTHER" id="PTHR48010:SF19">
    <property type="entry name" value="PROTEIN KINASE DOMAIN-CONTAINING PROTEIN"/>
    <property type="match status" value="1"/>
</dbReference>
<evidence type="ECO:0000256" key="8">
    <source>
        <dbReference type="SAM" id="Phobius"/>
    </source>
</evidence>
<evidence type="ECO:0000313" key="11">
    <source>
        <dbReference type="EMBL" id="KAK8944071.1"/>
    </source>
</evidence>
<evidence type="ECO:0000256" key="4">
    <source>
        <dbReference type="ARBA" id="ARBA00022737"/>
    </source>
</evidence>
<dbReference type="InterPro" id="IPR050994">
    <property type="entry name" value="At_inactive_RLKs"/>
</dbReference>
<keyword evidence="3 8" id="KW-0812">Transmembrane</keyword>
<dbReference type="Pfam" id="PF08263">
    <property type="entry name" value="LRRNT_2"/>
    <property type="match status" value="1"/>
</dbReference>
<evidence type="ECO:0000256" key="5">
    <source>
        <dbReference type="ARBA" id="ARBA00022989"/>
    </source>
</evidence>
<dbReference type="InterPro" id="IPR001611">
    <property type="entry name" value="Leu-rich_rpt"/>
</dbReference>
<dbReference type="Pfam" id="PF00560">
    <property type="entry name" value="LRR_1"/>
    <property type="match status" value="9"/>
</dbReference>
<feature type="transmembrane region" description="Helical" evidence="8">
    <location>
        <begin position="594"/>
        <end position="619"/>
    </location>
</feature>
<dbReference type="InterPro" id="IPR000719">
    <property type="entry name" value="Prot_kinase_dom"/>
</dbReference>
<reference evidence="11 12" key="1">
    <citation type="journal article" date="2022" name="Nat. Plants">
        <title>Genomes of leafy and leafless Platanthera orchids illuminate the evolution of mycoheterotrophy.</title>
        <authorList>
            <person name="Li M.H."/>
            <person name="Liu K.W."/>
            <person name="Li Z."/>
            <person name="Lu H.C."/>
            <person name="Ye Q.L."/>
            <person name="Zhang D."/>
            <person name="Wang J.Y."/>
            <person name="Li Y.F."/>
            <person name="Zhong Z.M."/>
            <person name="Liu X."/>
            <person name="Yu X."/>
            <person name="Liu D.K."/>
            <person name="Tu X.D."/>
            <person name="Liu B."/>
            <person name="Hao Y."/>
            <person name="Liao X.Y."/>
            <person name="Jiang Y.T."/>
            <person name="Sun W.H."/>
            <person name="Chen J."/>
            <person name="Chen Y.Q."/>
            <person name="Ai Y."/>
            <person name="Zhai J.W."/>
            <person name="Wu S.S."/>
            <person name="Zhou Z."/>
            <person name="Hsiao Y.Y."/>
            <person name="Wu W.L."/>
            <person name="Chen Y.Y."/>
            <person name="Lin Y.F."/>
            <person name="Hsu J.L."/>
            <person name="Li C.Y."/>
            <person name="Wang Z.W."/>
            <person name="Zhao X."/>
            <person name="Zhong W.Y."/>
            <person name="Ma X.K."/>
            <person name="Ma L."/>
            <person name="Huang J."/>
            <person name="Chen G.Z."/>
            <person name="Huang M.Z."/>
            <person name="Huang L."/>
            <person name="Peng D.H."/>
            <person name="Luo Y.B."/>
            <person name="Zou S.Q."/>
            <person name="Chen S.P."/>
            <person name="Lan S."/>
            <person name="Tsai W.C."/>
            <person name="Van de Peer Y."/>
            <person name="Liu Z.J."/>
        </authorList>
    </citation>
    <scope>NUCLEOTIDE SEQUENCE [LARGE SCALE GENOMIC DNA]</scope>
    <source>
        <strain evidence="11">Lor288</strain>
    </source>
</reference>
<name>A0ABR2LMU3_9ASPA</name>
<dbReference type="Pfam" id="PF13855">
    <property type="entry name" value="LRR_8"/>
    <property type="match status" value="2"/>
</dbReference>
<dbReference type="InterPro" id="IPR003591">
    <property type="entry name" value="Leu-rich_rpt_typical-subtyp"/>
</dbReference>
<comment type="subcellular location">
    <subcellularLocation>
        <location evidence="1">Membrane</location>
    </subcellularLocation>
</comment>
<proteinExistence type="predicted"/>
<dbReference type="Pfam" id="PF07714">
    <property type="entry name" value="PK_Tyr_Ser-Thr"/>
    <property type="match status" value="1"/>
</dbReference>
<feature type="signal peptide" evidence="9">
    <location>
        <begin position="1"/>
        <end position="21"/>
    </location>
</feature>
<evidence type="ECO:0000259" key="10">
    <source>
        <dbReference type="PROSITE" id="PS50011"/>
    </source>
</evidence>
<dbReference type="EMBL" id="JBBWWR010000018">
    <property type="protein sequence ID" value="KAK8944071.1"/>
    <property type="molecule type" value="Genomic_DNA"/>
</dbReference>
<accession>A0ABR2LMU3</accession>
<keyword evidence="5 8" id="KW-1133">Transmembrane helix</keyword>
<keyword evidence="9" id="KW-0732">Signal</keyword>
<organism evidence="11 12">
    <name type="scientific">Platanthera guangdongensis</name>
    <dbReference type="NCBI Taxonomy" id="2320717"/>
    <lineage>
        <taxon>Eukaryota</taxon>
        <taxon>Viridiplantae</taxon>
        <taxon>Streptophyta</taxon>
        <taxon>Embryophyta</taxon>
        <taxon>Tracheophyta</taxon>
        <taxon>Spermatophyta</taxon>
        <taxon>Magnoliopsida</taxon>
        <taxon>Liliopsida</taxon>
        <taxon>Asparagales</taxon>
        <taxon>Orchidaceae</taxon>
        <taxon>Orchidoideae</taxon>
        <taxon>Orchideae</taxon>
        <taxon>Orchidinae</taxon>
        <taxon>Platanthera</taxon>
    </lineage>
</organism>
<evidence type="ECO:0000256" key="6">
    <source>
        <dbReference type="ARBA" id="ARBA00023136"/>
    </source>
</evidence>
<dbReference type="InterPro" id="IPR032675">
    <property type="entry name" value="LRR_dom_sf"/>
</dbReference>
<keyword evidence="6 8" id="KW-0472">Membrane</keyword>
<feature type="chain" id="PRO_5046466836" evidence="9">
    <location>
        <begin position="22"/>
        <end position="947"/>
    </location>
</feature>
<keyword evidence="4" id="KW-0677">Repeat</keyword>